<dbReference type="CDD" id="cd11402">
    <property type="entry name" value="bHLHzip_Mnt"/>
    <property type="match status" value="1"/>
</dbReference>
<evidence type="ECO:0000313" key="15">
    <source>
        <dbReference type="Proteomes" id="UP000820818"/>
    </source>
</evidence>
<feature type="compositionally biased region" description="Low complexity" evidence="12">
    <location>
        <begin position="746"/>
        <end position="760"/>
    </location>
</feature>
<dbReference type="PANTHER" id="PTHR11969">
    <property type="entry name" value="MAX DIMERIZATION, MAD"/>
    <property type="match status" value="1"/>
</dbReference>
<evidence type="ECO:0000256" key="12">
    <source>
        <dbReference type="SAM" id="MobiDB-lite"/>
    </source>
</evidence>
<proteinExistence type="predicted"/>
<dbReference type="InterPro" id="IPR036638">
    <property type="entry name" value="HLH_DNA-bd_sf"/>
</dbReference>
<evidence type="ECO:0000259" key="13">
    <source>
        <dbReference type="PROSITE" id="PS50888"/>
    </source>
</evidence>
<dbReference type="FunFam" id="4.10.280.10:FF:000034">
    <property type="entry name" value="MAX network transcriptional repressor"/>
    <property type="match status" value="1"/>
</dbReference>
<feature type="region of interest" description="Disordered" evidence="12">
    <location>
        <begin position="903"/>
        <end position="924"/>
    </location>
</feature>
<dbReference type="GO" id="GO:0005634">
    <property type="term" value="C:nucleus"/>
    <property type="evidence" value="ECO:0007669"/>
    <property type="project" value="UniProtKB-SubCell"/>
</dbReference>
<sequence>MVNESTCLKLQSMVMGVFATDDLVGRSSTMTSAPKKKWIQHYMQGEEPNGQPDQTLIGEDVGTKLVYSSSGSTLRIDETTSSVINNGAYSLDHPHVTSVIQRSGPSTPSSSSYAVNGSRHVAASFYSYHQTRSRSPSPARGGGAHCNGSTNVANGQRTASAAASPLHSHSVSNGSSAASSQRSYQSSPKMQDAEPFPQQPGGYLNSVASSSNHHSSSSSSNSSSTHPSFPRVDDLASRSHRLEEALLRASRKSPPMPPQTSLPVATAVAASSSSSSSSSSAAAAHFNAANSGRTSADELLELKKRSGAGTREVHNKLEKNRRAHLRECFEFLRKQLPAIDDKKLSNLGILKSALRHIQTLKRKEREYEHTMERLAREKIAAQQRLAALRKEVPSIPGYSNDAGSLDLTSVVPVVLHSQQVQMIQQSERDSPLTFANVQAHTIREENHYRLSGGAGSSNRTRDADQQSNSGTSTASEGGDASDGEEPTADAYAQRRAAAAAARPPTTEQLLTAASQANGRPLPASPVPGSLKRPHVVLTNGGSGAEEVGSSEADHSRPHIRYVRASTATTSLAYATATTMSHPAATYVTMVPTTAGGVLELTGVPIETREGAAAIAGGGTALYQVRHPSAIAFATSASGHHVQLATPQVLAAHHGVQLLTHGPSLKLLTAGPTTGSVRVISASDVSTSLQPLMAVHTSSSVTGSKNSEEIAASLLNGTAATSTSGTVFCTPSGVVIPSLVALPPTEASASSNTNSSSSSNSLPTSYELPRVTTSISTHLKNSSTIPNSSAVLSIPNGLLKATVSRSLQPVTTAGVTHVMTPIAVTRSLPLVTNMAVVGQSTKHVTHILTNSSLDKMGLLKSGSIPIIGGQYLTPATGRHLIKPVVVVAAPPSTSPTTTQVVVAPRDGSTTANARPSTPQTKYPPT</sequence>
<feature type="coiled-coil region" evidence="11">
    <location>
        <begin position="350"/>
        <end position="391"/>
    </location>
</feature>
<keyword evidence="11" id="KW-0175">Coiled coil</keyword>
<feature type="compositionally biased region" description="Polar residues" evidence="12">
    <location>
        <begin position="147"/>
        <end position="158"/>
    </location>
</feature>
<comment type="caution">
    <text evidence="14">The sequence shown here is derived from an EMBL/GenBank/DDBJ whole genome shotgun (WGS) entry which is preliminary data.</text>
</comment>
<keyword evidence="5" id="KW-0804">Transcription</keyword>
<feature type="domain" description="BHLH" evidence="13">
    <location>
        <begin position="309"/>
        <end position="360"/>
    </location>
</feature>
<gene>
    <name evidence="14" type="ORF">GHT06_013734</name>
</gene>
<comment type="subcellular location">
    <subcellularLocation>
        <location evidence="1">Nucleus</location>
    </subcellularLocation>
</comment>
<keyword evidence="4" id="KW-0238">DNA-binding</keyword>
<name>A0AAD5KSE5_9CRUS</name>
<dbReference type="GO" id="GO:0000978">
    <property type="term" value="F:RNA polymerase II cis-regulatory region sequence-specific DNA binding"/>
    <property type="evidence" value="ECO:0007669"/>
    <property type="project" value="TreeGrafter"/>
</dbReference>
<dbReference type="Gene3D" id="4.10.280.10">
    <property type="entry name" value="Helix-loop-helix DNA-binding domain"/>
    <property type="match status" value="1"/>
</dbReference>
<evidence type="ECO:0000313" key="14">
    <source>
        <dbReference type="EMBL" id="KAI9559729.1"/>
    </source>
</evidence>
<comment type="function">
    <text evidence="7">Binds DNA as a heterodimer with MAX and represses transcription. Binds to the canonical E box sequence 5'-CACGTG-3' and, with higher affinity, to 5'-CACGCG-3'.</text>
</comment>
<dbReference type="GO" id="GO:0000981">
    <property type="term" value="F:DNA-binding transcription factor activity, RNA polymerase II-specific"/>
    <property type="evidence" value="ECO:0007669"/>
    <property type="project" value="TreeGrafter"/>
</dbReference>
<keyword evidence="2" id="KW-0678">Repressor</keyword>
<evidence type="ECO:0000256" key="2">
    <source>
        <dbReference type="ARBA" id="ARBA00022491"/>
    </source>
</evidence>
<feature type="compositionally biased region" description="Polar residues" evidence="12">
    <location>
        <begin position="465"/>
        <end position="475"/>
    </location>
</feature>
<evidence type="ECO:0000256" key="6">
    <source>
        <dbReference type="ARBA" id="ARBA00023242"/>
    </source>
</evidence>
<evidence type="ECO:0000256" key="1">
    <source>
        <dbReference type="ARBA" id="ARBA00004123"/>
    </source>
</evidence>
<protein>
    <recommendedName>
        <fullName evidence="9">Max-binding protein MNT</fullName>
    </recommendedName>
    <alternativeName>
        <fullName evidence="10">Myc antagonist MNT</fullName>
    </alternativeName>
</protein>
<feature type="compositionally biased region" description="Low complexity" evidence="12">
    <location>
        <begin position="488"/>
        <end position="506"/>
    </location>
</feature>
<dbReference type="GO" id="GO:0046983">
    <property type="term" value="F:protein dimerization activity"/>
    <property type="evidence" value="ECO:0007669"/>
    <property type="project" value="InterPro"/>
</dbReference>
<evidence type="ECO:0000256" key="4">
    <source>
        <dbReference type="ARBA" id="ARBA00023125"/>
    </source>
</evidence>
<feature type="region of interest" description="Disordered" evidence="12">
    <location>
        <begin position="744"/>
        <end position="765"/>
    </location>
</feature>
<organism evidence="14 15">
    <name type="scientific">Daphnia sinensis</name>
    <dbReference type="NCBI Taxonomy" id="1820382"/>
    <lineage>
        <taxon>Eukaryota</taxon>
        <taxon>Metazoa</taxon>
        <taxon>Ecdysozoa</taxon>
        <taxon>Arthropoda</taxon>
        <taxon>Crustacea</taxon>
        <taxon>Branchiopoda</taxon>
        <taxon>Diplostraca</taxon>
        <taxon>Cladocera</taxon>
        <taxon>Anomopoda</taxon>
        <taxon>Daphniidae</taxon>
        <taxon>Daphnia</taxon>
        <taxon>Daphnia similis group</taxon>
    </lineage>
</organism>
<evidence type="ECO:0000256" key="10">
    <source>
        <dbReference type="ARBA" id="ARBA00083368"/>
    </source>
</evidence>
<dbReference type="SMART" id="SM00353">
    <property type="entry name" value="HLH"/>
    <property type="match status" value="1"/>
</dbReference>
<accession>A0AAD5KSE5</accession>
<feature type="compositionally biased region" description="Polar residues" evidence="12">
    <location>
        <begin position="906"/>
        <end position="924"/>
    </location>
</feature>
<comment type="subunit">
    <text evidence="8">Efficient DNA binding requires dimerization with another bHLH protein. Binds DNA as a homodimer or a heterodimer with MAX.</text>
</comment>
<dbReference type="Pfam" id="PF00010">
    <property type="entry name" value="HLH"/>
    <property type="match status" value="1"/>
</dbReference>
<dbReference type="AlphaFoldDB" id="A0AAD5KSE5"/>
<feature type="region of interest" description="Disordered" evidence="12">
    <location>
        <begin position="445"/>
        <end position="506"/>
    </location>
</feature>
<dbReference type="EMBL" id="WJBH02000004">
    <property type="protein sequence ID" value="KAI9559729.1"/>
    <property type="molecule type" value="Genomic_DNA"/>
</dbReference>
<feature type="region of interest" description="Disordered" evidence="12">
    <location>
        <begin position="128"/>
        <end position="234"/>
    </location>
</feature>
<feature type="compositionally biased region" description="Low complexity" evidence="12">
    <location>
        <begin position="159"/>
        <end position="187"/>
    </location>
</feature>
<reference evidence="14 15" key="1">
    <citation type="submission" date="2022-05" db="EMBL/GenBank/DDBJ databases">
        <title>A multi-omics perspective on studying reproductive biology in Daphnia sinensis.</title>
        <authorList>
            <person name="Jia J."/>
        </authorList>
    </citation>
    <scope>NUCLEOTIDE SEQUENCE [LARGE SCALE GENOMIC DNA]</scope>
    <source>
        <strain evidence="14 15">WSL</strain>
    </source>
</reference>
<dbReference type="PANTHER" id="PTHR11969:SF99">
    <property type="entry name" value="MAX-BINDING PROTEIN MNT"/>
    <property type="match status" value="1"/>
</dbReference>
<dbReference type="SUPFAM" id="SSF47459">
    <property type="entry name" value="HLH, helix-loop-helix DNA-binding domain"/>
    <property type="match status" value="1"/>
</dbReference>
<keyword evidence="3" id="KW-0805">Transcription regulation</keyword>
<dbReference type="Proteomes" id="UP000820818">
    <property type="component" value="Linkage Group LG4"/>
</dbReference>
<keyword evidence="15" id="KW-1185">Reference proteome</keyword>
<feature type="region of interest" description="Disordered" evidence="12">
    <location>
        <begin position="247"/>
        <end position="267"/>
    </location>
</feature>
<evidence type="ECO:0000256" key="3">
    <source>
        <dbReference type="ARBA" id="ARBA00023015"/>
    </source>
</evidence>
<evidence type="ECO:0000256" key="7">
    <source>
        <dbReference type="ARBA" id="ARBA00057176"/>
    </source>
</evidence>
<dbReference type="PROSITE" id="PS50888">
    <property type="entry name" value="BHLH"/>
    <property type="match status" value="1"/>
</dbReference>
<evidence type="ECO:0000256" key="11">
    <source>
        <dbReference type="SAM" id="Coils"/>
    </source>
</evidence>
<dbReference type="InterPro" id="IPR011598">
    <property type="entry name" value="bHLH_dom"/>
</dbReference>
<keyword evidence="6" id="KW-0539">Nucleus</keyword>
<evidence type="ECO:0000256" key="9">
    <source>
        <dbReference type="ARBA" id="ARBA00070444"/>
    </source>
</evidence>
<evidence type="ECO:0000256" key="8">
    <source>
        <dbReference type="ARBA" id="ARBA00062701"/>
    </source>
</evidence>
<evidence type="ECO:0000256" key="5">
    <source>
        <dbReference type="ARBA" id="ARBA00023163"/>
    </source>
</evidence>
<feature type="compositionally biased region" description="Low complexity" evidence="12">
    <location>
        <begin position="209"/>
        <end position="224"/>
    </location>
</feature>